<dbReference type="InterPro" id="IPR036286">
    <property type="entry name" value="LexA/Signal_pep-like_sf"/>
</dbReference>
<reference evidence="5" key="1">
    <citation type="submission" date="2021-01" db="EMBL/GenBank/DDBJ databases">
        <title>Whole genome shotgun sequence of Actinocatenispora rupis NBRC 107355.</title>
        <authorList>
            <person name="Komaki H."/>
            <person name="Tamura T."/>
        </authorList>
    </citation>
    <scope>NUCLEOTIDE SEQUENCE</scope>
    <source>
        <strain evidence="5">NBRC 107355</strain>
    </source>
</reference>
<evidence type="ECO:0000313" key="6">
    <source>
        <dbReference type="Proteomes" id="UP000612808"/>
    </source>
</evidence>
<dbReference type="InterPro" id="IPR019533">
    <property type="entry name" value="Peptidase_S26"/>
</dbReference>
<dbReference type="SUPFAM" id="SSF51306">
    <property type="entry name" value="LexA/Signal peptidase"/>
    <property type="match status" value="1"/>
</dbReference>
<evidence type="ECO:0000256" key="2">
    <source>
        <dbReference type="ARBA" id="ARBA00022801"/>
    </source>
</evidence>
<dbReference type="PANTHER" id="PTHR12383:SF16">
    <property type="entry name" value="MITOCHONDRIAL INNER MEMBRANE PROTEASE SUBUNIT 1"/>
    <property type="match status" value="1"/>
</dbReference>
<dbReference type="AlphaFoldDB" id="A0A8J3N8X0"/>
<dbReference type="GO" id="GO:0012505">
    <property type="term" value="C:endomembrane system"/>
    <property type="evidence" value="ECO:0007669"/>
    <property type="project" value="UniProtKB-SubCell"/>
</dbReference>
<dbReference type="EMBL" id="BOMB01000008">
    <property type="protein sequence ID" value="GID10536.1"/>
    <property type="molecule type" value="Genomic_DNA"/>
</dbReference>
<dbReference type="GO" id="GO:0006465">
    <property type="term" value="P:signal peptide processing"/>
    <property type="evidence" value="ECO:0007669"/>
    <property type="project" value="InterPro"/>
</dbReference>
<dbReference type="Pfam" id="PF00717">
    <property type="entry name" value="Peptidase_S24"/>
    <property type="match status" value="1"/>
</dbReference>
<feature type="domain" description="Peptidase S24/S26A/S26B/S26C" evidence="4">
    <location>
        <begin position="27"/>
        <end position="111"/>
    </location>
</feature>
<dbReference type="GO" id="GO:0004252">
    <property type="term" value="F:serine-type endopeptidase activity"/>
    <property type="evidence" value="ECO:0007669"/>
    <property type="project" value="InterPro"/>
</dbReference>
<keyword evidence="6" id="KW-1185">Reference proteome</keyword>
<comment type="caution">
    <text evidence="5">The sequence shown here is derived from an EMBL/GenBank/DDBJ whole genome shotgun (WGS) entry which is preliminary data.</text>
</comment>
<dbReference type="Proteomes" id="UP000612808">
    <property type="component" value="Unassembled WGS sequence"/>
</dbReference>
<evidence type="ECO:0000313" key="5">
    <source>
        <dbReference type="EMBL" id="GID10536.1"/>
    </source>
</evidence>
<protein>
    <recommendedName>
        <fullName evidence="4">Peptidase S24/S26A/S26B/S26C domain-containing protein</fullName>
    </recommendedName>
</protein>
<dbReference type="InterPro" id="IPR052064">
    <property type="entry name" value="Mito_IMP1_subunit"/>
</dbReference>
<keyword evidence="3" id="KW-0472">Membrane</keyword>
<organism evidence="5 6">
    <name type="scientific">Actinocatenispora rupis</name>
    <dbReference type="NCBI Taxonomy" id="519421"/>
    <lineage>
        <taxon>Bacteria</taxon>
        <taxon>Bacillati</taxon>
        <taxon>Actinomycetota</taxon>
        <taxon>Actinomycetes</taxon>
        <taxon>Micromonosporales</taxon>
        <taxon>Micromonosporaceae</taxon>
        <taxon>Actinocatenispora</taxon>
    </lineage>
</organism>
<name>A0A8J3N8X0_9ACTN</name>
<sequence length="119" mass="12574">MTVLGRVGLAVAAAAAGAVVGRLVARTRAVAVSGPSMVPTLRDGDALLAYPVGRVRPGDVVIARFTARPDLLVVKRAVRPYGGGWWVEGDNPFVSDDSRTYGEAAVLARVIVRYWRADA</sequence>
<accession>A0A8J3N8X0</accession>
<proteinExistence type="predicted"/>
<keyword evidence="2" id="KW-0378">Hydrolase</keyword>
<dbReference type="CDD" id="cd06530">
    <property type="entry name" value="S26_SPase_I"/>
    <property type="match status" value="1"/>
</dbReference>
<evidence type="ECO:0000256" key="3">
    <source>
        <dbReference type="ARBA" id="ARBA00023136"/>
    </source>
</evidence>
<dbReference type="InterPro" id="IPR015927">
    <property type="entry name" value="Peptidase_S24_S26A/B/C"/>
</dbReference>
<dbReference type="Gene3D" id="2.10.109.10">
    <property type="entry name" value="Umud Fragment, subunit A"/>
    <property type="match status" value="1"/>
</dbReference>
<evidence type="ECO:0000259" key="4">
    <source>
        <dbReference type="Pfam" id="PF00717"/>
    </source>
</evidence>
<dbReference type="PANTHER" id="PTHR12383">
    <property type="entry name" value="PROTEASE FAMILY S26 MITOCHONDRIAL INNER MEMBRANE PROTEASE-RELATED"/>
    <property type="match status" value="1"/>
</dbReference>
<gene>
    <name evidence="5" type="ORF">Aru02nite_14250</name>
</gene>
<evidence type="ECO:0000256" key="1">
    <source>
        <dbReference type="ARBA" id="ARBA00004308"/>
    </source>
</evidence>
<comment type="subcellular location">
    <subcellularLocation>
        <location evidence="1">Endomembrane system</location>
    </subcellularLocation>
</comment>